<dbReference type="VEuPathDB" id="FungiDB:Z518_11297"/>
<keyword evidence="3" id="KW-1185">Reference proteome</keyword>
<dbReference type="Proteomes" id="UP000053617">
    <property type="component" value="Unassembled WGS sequence"/>
</dbReference>
<dbReference type="AlphaFoldDB" id="A0A0D2I1G8"/>
<feature type="domain" description="Aminoglycoside phosphotransferase" evidence="1">
    <location>
        <begin position="11"/>
        <end position="225"/>
    </location>
</feature>
<dbReference type="SUPFAM" id="SSF56112">
    <property type="entry name" value="Protein kinase-like (PK-like)"/>
    <property type="match status" value="1"/>
</dbReference>
<evidence type="ECO:0000313" key="2">
    <source>
        <dbReference type="EMBL" id="KIW99558.1"/>
    </source>
</evidence>
<dbReference type="RefSeq" id="XP_013266695.1">
    <property type="nucleotide sequence ID" value="XM_013411241.1"/>
</dbReference>
<dbReference type="PANTHER" id="PTHR21310">
    <property type="entry name" value="AMINOGLYCOSIDE PHOSPHOTRANSFERASE-RELATED-RELATED"/>
    <property type="match status" value="1"/>
</dbReference>
<dbReference type="STRING" id="1442369.A0A0D2I1G8"/>
<protein>
    <recommendedName>
        <fullName evidence="1">Aminoglycoside phosphotransferase domain-containing protein</fullName>
    </recommendedName>
</protein>
<sequence>MPHPDSNKDHFLRVKNEVATLSLLRDALGTATGAIVPRIYGSNSSGSGHAWILLEWLPGINLGKIFSSCSLEQQRLVLSQLANMIHALQNYQLPDTVDSFGGLRHNRYGEIVSGESSCILGGPFTSMAAMYKHEATERLKLSDSSEIIAGWRHNALRGRLDSFVADGIEKAFEKLSMGQKGIVHGAITLDNILIDPDTFKLSGLLGGDMSYIATPIHEFFHSFYDLYNFLPGPYTTNTQNLIMHKALLHGFPEPLPETVLGGASDEKSSKFGAGVGIDWRLSQMFAEELEKAGALGPAQIADAEEIAALYWFVQAICPPYLFNHPALKARELQAMYRQTGEVLLDKYLVKWGY</sequence>
<accession>A0A0D2I1G8</accession>
<organism evidence="2 3">
    <name type="scientific">Rhinocladiella mackenziei CBS 650.93</name>
    <dbReference type="NCBI Taxonomy" id="1442369"/>
    <lineage>
        <taxon>Eukaryota</taxon>
        <taxon>Fungi</taxon>
        <taxon>Dikarya</taxon>
        <taxon>Ascomycota</taxon>
        <taxon>Pezizomycotina</taxon>
        <taxon>Eurotiomycetes</taxon>
        <taxon>Chaetothyriomycetidae</taxon>
        <taxon>Chaetothyriales</taxon>
        <taxon>Herpotrichiellaceae</taxon>
        <taxon>Rhinocladiella</taxon>
    </lineage>
</organism>
<dbReference type="InterPro" id="IPR002575">
    <property type="entry name" value="Aminoglycoside_PTrfase"/>
</dbReference>
<dbReference type="PANTHER" id="PTHR21310:SF15">
    <property type="entry name" value="AMINOGLYCOSIDE PHOSPHOTRANSFERASE DOMAIN-CONTAINING PROTEIN"/>
    <property type="match status" value="1"/>
</dbReference>
<dbReference type="Pfam" id="PF01636">
    <property type="entry name" value="APH"/>
    <property type="match status" value="1"/>
</dbReference>
<dbReference type="InterPro" id="IPR051678">
    <property type="entry name" value="AGP_Transferase"/>
</dbReference>
<evidence type="ECO:0000313" key="3">
    <source>
        <dbReference type="Proteomes" id="UP000053617"/>
    </source>
</evidence>
<dbReference type="GeneID" id="25299368"/>
<evidence type="ECO:0000259" key="1">
    <source>
        <dbReference type="Pfam" id="PF01636"/>
    </source>
</evidence>
<name>A0A0D2I1G8_9EURO</name>
<dbReference type="HOGENOM" id="CLU_046553_1_0_1"/>
<dbReference type="EMBL" id="KN847486">
    <property type="protein sequence ID" value="KIW99558.1"/>
    <property type="molecule type" value="Genomic_DNA"/>
</dbReference>
<proteinExistence type="predicted"/>
<gene>
    <name evidence="2" type="ORF">Z518_11297</name>
</gene>
<dbReference type="OrthoDB" id="2831558at2759"/>
<dbReference type="InterPro" id="IPR011009">
    <property type="entry name" value="Kinase-like_dom_sf"/>
</dbReference>
<reference evidence="2 3" key="1">
    <citation type="submission" date="2015-01" db="EMBL/GenBank/DDBJ databases">
        <title>The Genome Sequence of Rhinocladiella mackenzie CBS 650.93.</title>
        <authorList>
            <consortium name="The Broad Institute Genomics Platform"/>
            <person name="Cuomo C."/>
            <person name="de Hoog S."/>
            <person name="Gorbushina A."/>
            <person name="Stielow B."/>
            <person name="Teixiera M."/>
            <person name="Abouelleil A."/>
            <person name="Chapman S.B."/>
            <person name="Priest M."/>
            <person name="Young S.K."/>
            <person name="Wortman J."/>
            <person name="Nusbaum C."/>
            <person name="Birren B."/>
        </authorList>
    </citation>
    <scope>NUCLEOTIDE SEQUENCE [LARGE SCALE GENOMIC DNA]</scope>
    <source>
        <strain evidence="2 3">CBS 650.93</strain>
    </source>
</reference>